<reference evidence="2 3" key="1">
    <citation type="submission" date="2023-07" db="EMBL/GenBank/DDBJ databases">
        <title>Alkalimonas sp., MEB108 novel, alkaliphilic bacterium isolated from Lonar Lake, India.</title>
        <authorList>
            <person name="Joshi A."/>
            <person name="Thite S."/>
        </authorList>
    </citation>
    <scope>NUCLEOTIDE SEQUENCE [LARGE SCALE GENOMIC DNA]</scope>
    <source>
        <strain evidence="2 3">MEB108</strain>
    </source>
</reference>
<dbReference type="InterPro" id="IPR009875">
    <property type="entry name" value="PilZ_domain"/>
</dbReference>
<dbReference type="EMBL" id="JAUHLI010000007">
    <property type="protein sequence ID" value="MEE2001469.1"/>
    <property type="molecule type" value="Genomic_DNA"/>
</dbReference>
<dbReference type="Pfam" id="PF07238">
    <property type="entry name" value="PilZ"/>
    <property type="match status" value="1"/>
</dbReference>
<evidence type="ECO:0000313" key="2">
    <source>
        <dbReference type="EMBL" id="MEE2001469.1"/>
    </source>
</evidence>
<gene>
    <name evidence="2" type="ORF">QWY20_08385</name>
</gene>
<organism evidence="2 3">
    <name type="scientific">Alkalimonas cellulosilytica</name>
    <dbReference type="NCBI Taxonomy" id="3058395"/>
    <lineage>
        <taxon>Bacteria</taxon>
        <taxon>Pseudomonadati</taxon>
        <taxon>Pseudomonadota</taxon>
        <taxon>Gammaproteobacteria</taxon>
        <taxon>Alkalimonas</taxon>
    </lineage>
</organism>
<evidence type="ECO:0000259" key="1">
    <source>
        <dbReference type="Pfam" id="PF07238"/>
    </source>
</evidence>
<comment type="caution">
    <text evidence="2">The sequence shown here is derived from an EMBL/GenBank/DDBJ whole genome shotgun (WGS) entry which is preliminary data.</text>
</comment>
<keyword evidence="3" id="KW-1185">Reference proteome</keyword>
<accession>A0ABU7J4Q3</accession>
<proteinExistence type="predicted"/>
<name>A0ABU7J4Q3_9GAMM</name>
<feature type="domain" description="PilZ" evidence="1">
    <location>
        <begin position="119"/>
        <end position="199"/>
    </location>
</feature>
<protein>
    <submittedName>
        <fullName evidence="2">PilZ domain-containing protein</fullName>
    </submittedName>
</protein>
<evidence type="ECO:0000313" key="3">
    <source>
        <dbReference type="Proteomes" id="UP001336314"/>
    </source>
</evidence>
<dbReference type="RefSeq" id="WP_330128570.1">
    <property type="nucleotide sequence ID" value="NZ_JAUHLI010000007.1"/>
</dbReference>
<sequence>MSDIVADKSLFSIRKTGSQMEPAQLARLKEDFADYFQIEHSIAINAQPYNGDGDALSEDDFLALMPEPFRLASEMVQLNSSSIRNLSRLGDVADELSSYLQQLAKKVDMMMHYILQQQDQAEHRYHTFSYGGSGLCLRSKQALPAGDWLQLKIFLAHGEGAVFCLGQVLESRQIADSGDWQVDVVYRHIREQDQELIVRASLHEQTRQLKLKKELRDR</sequence>
<dbReference type="Proteomes" id="UP001336314">
    <property type="component" value="Unassembled WGS sequence"/>
</dbReference>